<dbReference type="GO" id="GO:0004037">
    <property type="term" value="F:allantoicase activity"/>
    <property type="evidence" value="ECO:0007669"/>
    <property type="project" value="InterPro"/>
</dbReference>
<name>A0A0L6V708_9BASI</name>
<keyword evidence="4" id="KW-0456">Lyase</keyword>
<sequence length="525" mass="58282">MSPSPQPIPTADFHQHFHSLIELSSESLGGSVIAVSDQWFAPAKSLLKPHPPLDLRGQFGPNGALYDGWESRRHNPSHDWVIIQLGVPSGTIVGFDVDTTLFNGNEAPACSVYGLDRLSPAPDSPDDPQWRELLPVVSLGPSARHLFKIPETEKGYRYLKLHMIPDDSECTATQSQSSLRGGLTLLLSCSEPEWSSPLINIMASAPTLFSQAVVQKVWMEDGKLSAVENLIVPDPHSKWTEILAKSKLGPHQQQYFQLSNSQQKFTHVRMTIYPDGGVKRVRLFGRRMGTSEGNTELSIPNSSTQKENERMPTSVPMKKSSEILRRLPILPLSRAGFGPYGSVIEAHLDLRANPPDIRSKVVNFGTATKFDHVARLETTNHGNPAPSPNLCVFSCQPWEPELVSSGRFEWHLKGLERHQFSSQTFIPLTTHTRTAEQAEQDLLNSQTEGEYLIVVALDNNGKPNLDSLRAFLGTKSQGISYFKNIWHAPLIAINKASSLLLLIAPLDSNFSFHAPGERRLIWDAY</sequence>
<keyword evidence="3" id="KW-0659">Purine metabolism</keyword>
<comment type="similarity">
    <text evidence="1">Belongs to the allantoicase family.</text>
</comment>
<comment type="subunit">
    <text evidence="2">Homodimer.</text>
</comment>
<dbReference type="InterPro" id="IPR011051">
    <property type="entry name" value="RmlC_Cupin_sf"/>
</dbReference>
<dbReference type="Pfam" id="PF04115">
    <property type="entry name" value="Ureidogly_lyase"/>
    <property type="match status" value="1"/>
</dbReference>
<evidence type="ECO:0000313" key="8">
    <source>
        <dbReference type="EMBL" id="KNZ56317.1"/>
    </source>
</evidence>
<evidence type="ECO:0000256" key="6">
    <source>
        <dbReference type="SAM" id="MobiDB-lite"/>
    </source>
</evidence>
<dbReference type="PANTHER" id="PTHR12045">
    <property type="entry name" value="ALLANTOICASE"/>
    <property type="match status" value="1"/>
</dbReference>
<evidence type="ECO:0000259" key="7">
    <source>
        <dbReference type="Pfam" id="PF03561"/>
    </source>
</evidence>
<dbReference type="Gene3D" id="2.60.120.480">
    <property type="entry name" value="Ureidoglycolate hydrolase"/>
    <property type="match status" value="1"/>
</dbReference>
<dbReference type="PANTHER" id="PTHR12045:SF3">
    <property type="entry name" value="INACTIVE ALLANTOICASE-RELATED"/>
    <property type="match status" value="1"/>
</dbReference>
<dbReference type="GO" id="GO:0006144">
    <property type="term" value="P:purine nucleobase metabolic process"/>
    <property type="evidence" value="ECO:0007669"/>
    <property type="project" value="UniProtKB-KW"/>
</dbReference>
<feature type="domain" description="Allantoicase" evidence="7">
    <location>
        <begin position="233"/>
        <end position="287"/>
    </location>
</feature>
<evidence type="ECO:0000256" key="1">
    <source>
        <dbReference type="ARBA" id="ARBA00009242"/>
    </source>
</evidence>
<dbReference type="VEuPathDB" id="FungiDB:VP01_2435g3"/>
<dbReference type="CDD" id="cd20298">
    <property type="entry name" value="cupin_UAH"/>
    <property type="match status" value="1"/>
</dbReference>
<keyword evidence="9" id="KW-1185">Reference proteome</keyword>
<dbReference type="AlphaFoldDB" id="A0A0L6V708"/>
<dbReference type="STRING" id="27349.A0A0L6V708"/>
<protein>
    <recommendedName>
        <fullName evidence="7">Allantoicase domain-containing protein</fullName>
    </recommendedName>
</protein>
<dbReference type="EMBL" id="LAVV01007320">
    <property type="protein sequence ID" value="KNZ56317.1"/>
    <property type="molecule type" value="Genomic_DNA"/>
</dbReference>
<dbReference type="InterPro" id="IPR015908">
    <property type="entry name" value="Allantoicase_dom"/>
</dbReference>
<feature type="region of interest" description="Disordered" evidence="6">
    <location>
        <begin position="290"/>
        <end position="317"/>
    </location>
</feature>
<dbReference type="SUPFAM" id="SSF49785">
    <property type="entry name" value="Galactose-binding domain-like"/>
    <property type="match status" value="2"/>
</dbReference>
<feature type="domain" description="Allantoicase" evidence="7">
    <location>
        <begin position="29"/>
        <end position="166"/>
    </location>
</feature>
<comment type="catalytic activity">
    <reaction evidence="5">
        <text>(S)-ureidoglycolate = urea + glyoxylate</text>
        <dbReference type="Rhea" id="RHEA:11304"/>
        <dbReference type="ChEBI" id="CHEBI:16199"/>
        <dbReference type="ChEBI" id="CHEBI:36655"/>
        <dbReference type="ChEBI" id="CHEBI:57296"/>
        <dbReference type="EC" id="4.3.2.3"/>
    </reaction>
</comment>
<dbReference type="Proteomes" id="UP000037035">
    <property type="component" value="Unassembled WGS sequence"/>
</dbReference>
<gene>
    <name evidence="8" type="ORF">VP01_2435g3</name>
</gene>
<dbReference type="GO" id="GO:0000256">
    <property type="term" value="P:allantoin catabolic process"/>
    <property type="evidence" value="ECO:0007669"/>
    <property type="project" value="InterPro"/>
</dbReference>
<dbReference type="InterPro" id="IPR005164">
    <property type="entry name" value="Allantoicase"/>
</dbReference>
<evidence type="ECO:0000256" key="5">
    <source>
        <dbReference type="ARBA" id="ARBA00047684"/>
    </source>
</evidence>
<evidence type="ECO:0000313" key="9">
    <source>
        <dbReference type="Proteomes" id="UP000037035"/>
    </source>
</evidence>
<dbReference type="GO" id="GO:0004848">
    <property type="term" value="F:ureidoglycolate hydrolase activity"/>
    <property type="evidence" value="ECO:0007669"/>
    <property type="project" value="InterPro"/>
</dbReference>
<feature type="compositionally biased region" description="Polar residues" evidence="6">
    <location>
        <begin position="291"/>
        <end position="305"/>
    </location>
</feature>
<dbReference type="InterPro" id="IPR007247">
    <property type="entry name" value="Ureidogly_lyase"/>
</dbReference>
<evidence type="ECO:0000256" key="3">
    <source>
        <dbReference type="ARBA" id="ARBA00022631"/>
    </source>
</evidence>
<dbReference type="GO" id="GO:0050385">
    <property type="term" value="F:ureidoglycolate lyase activity"/>
    <property type="evidence" value="ECO:0007669"/>
    <property type="project" value="UniProtKB-EC"/>
</dbReference>
<evidence type="ECO:0000256" key="2">
    <source>
        <dbReference type="ARBA" id="ARBA00011738"/>
    </source>
</evidence>
<comment type="caution">
    <text evidence="8">The sequence shown here is derived from an EMBL/GenBank/DDBJ whole genome shotgun (WGS) entry which is preliminary data.</text>
</comment>
<dbReference type="Gene3D" id="2.60.120.260">
    <property type="entry name" value="Galactose-binding domain-like"/>
    <property type="match status" value="2"/>
</dbReference>
<dbReference type="InterPro" id="IPR008979">
    <property type="entry name" value="Galactose-bd-like_sf"/>
</dbReference>
<dbReference type="SUPFAM" id="SSF51182">
    <property type="entry name" value="RmlC-like cupins"/>
    <property type="match status" value="1"/>
</dbReference>
<accession>A0A0L6V708</accession>
<dbReference type="Pfam" id="PF03561">
    <property type="entry name" value="Allantoicase"/>
    <property type="match status" value="2"/>
</dbReference>
<dbReference type="InterPro" id="IPR047233">
    <property type="entry name" value="UAH_cupin"/>
</dbReference>
<dbReference type="InterPro" id="IPR024060">
    <property type="entry name" value="Ureidoglycolate_lyase_dom_sf"/>
</dbReference>
<evidence type="ECO:0000256" key="4">
    <source>
        <dbReference type="ARBA" id="ARBA00023239"/>
    </source>
</evidence>
<dbReference type="OrthoDB" id="10266039at2759"/>
<reference evidence="8 9" key="1">
    <citation type="submission" date="2015-08" db="EMBL/GenBank/DDBJ databases">
        <title>Next Generation Sequencing and Analysis of the Genome of Puccinia sorghi L Schw, the Causal Agent of Maize Common Rust.</title>
        <authorList>
            <person name="Rochi L."/>
            <person name="Burguener G."/>
            <person name="Darino M."/>
            <person name="Turjanski A."/>
            <person name="Kreff E."/>
            <person name="Dieguez M.J."/>
            <person name="Sacco F."/>
        </authorList>
    </citation>
    <scope>NUCLEOTIDE SEQUENCE [LARGE SCALE GENOMIC DNA]</scope>
    <source>
        <strain evidence="8 9">RO10H11247</strain>
    </source>
</reference>
<proteinExistence type="inferred from homology"/>
<organism evidence="8 9">
    <name type="scientific">Puccinia sorghi</name>
    <dbReference type="NCBI Taxonomy" id="27349"/>
    <lineage>
        <taxon>Eukaryota</taxon>
        <taxon>Fungi</taxon>
        <taxon>Dikarya</taxon>
        <taxon>Basidiomycota</taxon>
        <taxon>Pucciniomycotina</taxon>
        <taxon>Pucciniomycetes</taxon>
        <taxon>Pucciniales</taxon>
        <taxon>Pucciniaceae</taxon>
        <taxon>Puccinia</taxon>
    </lineage>
</organism>